<comment type="caution">
    <text evidence="7">The sequence shown here is derived from an EMBL/GenBank/DDBJ whole genome shotgun (WGS) entry which is preliminary data.</text>
</comment>
<evidence type="ECO:0000256" key="5">
    <source>
        <dbReference type="ARBA" id="ARBA00023136"/>
    </source>
</evidence>
<evidence type="ECO:0000313" key="7">
    <source>
        <dbReference type="EMBL" id="KAA0195413.1"/>
    </source>
</evidence>
<evidence type="ECO:0000256" key="6">
    <source>
        <dbReference type="SAM" id="Phobius"/>
    </source>
</evidence>
<gene>
    <name evidence="7" type="ORF">FBUS_03016</name>
</gene>
<feature type="transmembrane region" description="Helical" evidence="6">
    <location>
        <begin position="54"/>
        <end position="74"/>
    </location>
</feature>
<feature type="transmembrane region" description="Helical" evidence="6">
    <location>
        <begin position="224"/>
        <end position="244"/>
    </location>
</feature>
<keyword evidence="4 6" id="KW-1133">Transmembrane helix</keyword>
<dbReference type="Pfam" id="PF05653">
    <property type="entry name" value="Mg_trans_NIPA"/>
    <property type="match status" value="1"/>
</dbReference>
<evidence type="ECO:0000256" key="2">
    <source>
        <dbReference type="ARBA" id="ARBA00007230"/>
    </source>
</evidence>
<keyword evidence="3 6" id="KW-0812">Transmembrane</keyword>
<comment type="subcellular location">
    <subcellularLocation>
        <location evidence="1">Membrane</location>
        <topology evidence="1">Multi-pass membrane protein</topology>
    </subcellularLocation>
</comment>
<dbReference type="InterPro" id="IPR008521">
    <property type="entry name" value="Mg_trans_NIPA"/>
</dbReference>
<dbReference type="AlphaFoldDB" id="A0A8E0VL25"/>
<keyword evidence="8" id="KW-1185">Reference proteome</keyword>
<evidence type="ECO:0000256" key="1">
    <source>
        <dbReference type="ARBA" id="ARBA00004141"/>
    </source>
</evidence>
<dbReference type="GO" id="GO:0016020">
    <property type="term" value="C:membrane"/>
    <property type="evidence" value="ECO:0007669"/>
    <property type="project" value="UniProtKB-SubCell"/>
</dbReference>
<sequence>MWWTGLSLFALGEGANFVAYALAPAVLVTPLGGLSVLVCAVLSYQFLGERLNLAGKLGCLICLLGSTLVMLHAPKEQVVDSLVEMRVIFFERPFIIYGAFVLFLASLLIFLLGPRFGKTTPLIYILISASLGSLSVMACKGLGIAIKEAILKDFSTTLTSWFFWMLIGLLIMGISIQLYYLNRALDLFNTGLVTALLYVFFTGFVLTASAILFREWVTLEAMDYVELSLAFVLITIGVFMMSVLKDMEFSWKTLSAVRSAASSPGILRGLEMSPDDARGRYKRFKPKQSPTIRKSLDSRHLLPLTESWSSDSSEVDLAVPPDPAVHPGGLSHGVIDSNLVNPTVDRVVGMNSLSFNLTLPASKDV</sequence>
<protein>
    <submittedName>
        <fullName evidence="7">Magnesium transporter NIPA2</fullName>
    </submittedName>
</protein>
<dbReference type="GO" id="GO:0015095">
    <property type="term" value="F:magnesium ion transmembrane transporter activity"/>
    <property type="evidence" value="ECO:0007669"/>
    <property type="project" value="InterPro"/>
</dbReference>
<dbReference type="SUPFAM" id="SSF103481">
    <property type="entry name" value="Multidrug resistance efflux transporter EmrE"/>
    <property type="match status" value="1"/>
</dbReference>
<feature type="transmembrane region" description="Helical" evidence="6">
    <location>
        <begin position="192"/>
        <end position="212"/>
    </location>
</feature>
<organism evidence="7 8">
    <name type="scientific">Fasciolopsis buskii</name>
    <dbReference type="NCBI Taxonomy" id="27845"/>
    <lineage>
        <taxon>Eukaryota</taxon>
        <taxon>Metazoa</taxon>
        <taxon>Spiralia</taxon>
        <taxon>Lophotrochozoa</taxon>
        <taxon>Platyhelminthes</taxon>
        <taxon>Trematoda</taxon>
        <taxon>Digenea</taxon>
        <taxon>Plagiorchiida</taxon>
        <taxon>Echinostomata</taxon>
        <taxon>Echinostomatoidea</taxon>
        <taxon>Fasciolidae</taxon>
        <taxon>Fasciolopsis</taxon>
    </lineage>
</organism>
<keyword evidence="5 6" id="KW-0472">Membrane</keyword>
<feature type="transmembrane region" description="Helical" evidence="6">
    <location>
        <begin position="20"/>
        <end position="42"/>
    </location>
</feature>
<comment type="similarity">
    <text evidence="2">Belongs to the NIPA family.</text>
</comment>
<evidence type="ECO:0000313" key="8">
    <source>
        <dbReference type="Proteomes" id="UP000728185"/>
    </source>
</evidence>
<feature type="transmembrane region" description="Helical" evidence="6">
    <location>
        <begin position="161"/>
        <end position="180"/>
    </location>
</feature>
<accession>A0A8E0VL25</accession>
<feature type="transmembrane region" description="Helical" evidence="6">
    <location>
        <begin position="124"/>
        <end position="146"/>
    </location>
</feature>
<dbReference type="InterPro" id="IPR037185">
    <property type="entry name" value="EmrE-like"/>
</dbReference>
<dbReference type="PANTHER" id="PTHR12570:SF92">
    <property type="entry name" value="SPICHTHYIN, ISOFORM B"/>
    <property type="match status" value="1"/>
</dbReference>
<dbReference type="PANTHER" id="PTHR12570">
    <property type="match status" value="1"/>
</dbReference>
<feature type="transmembrane region" description="Helical" evidence="6">
    <location>
        <begin position="94"/>
        <end position="112"/>
    </location>
</feature>
<dbReference type="EMBL" id="LUCM01003726">
    <property type="protein sequence ID" value="KAA0195413.1"/>
    <property type="molecule type" value="Genomic_DNA"/>
</dbReference>
<dbReference type="Proteomes" id="UP000728185">
    <property type="component" value="Unassembled WGS sequence"/>
</dbReference>
<evidence type="ECO:0000256" key="3">
    <source>
        <dbReference type="ARBA" id="ARBA00022692"/>
    </source>
</evidence>
<evidence type="ECO:0000256" key="4">
    <source>
        <dbReference type="ARBA" id="ARBA00022989"/>
    </source>
</evidence>
<dbReference type="OrthoDB" id="6428174at2759"/>
<name>A0A8E0VL25_9TREM</name>
<proteinExistence type="inferred from homology"/>
<reference evidence="7" key="1">
    <citation type="submission" date="2019-05" db="EMBL/GenBank/DDBJ databases">
        <title>Annotation for the trematode Fasciolopsis buski.</title>
        <authorList>
            <person name="Choi Y.-J."/>
        </authorList>
    </citation>
    <scope>NUCLEOTIDE SEQUENCE</scope>
    <source>
        <strain evidence="7">HT</strain>
        <tissue evidence="7">Whole worm</tissue>
    </source>
</reference>